<sequence>MQSLLNPQVKDIQLSGIRRLFNLIPNYPGALSLTIGQPDFPTPAHVKEAAKRAIDENQTTYTHNAGTIELRRAASAFVEQHYGLTYRPEDEIITTNGVSEAIDIVLRTVLEPGYDVVLPGPVYPAYDPLIRLMGCRPLYVDTRDSGFVLTGEKLKGALTDRTRCVILPYPSNPTGCVVPAEELAAIADVLRNREVFIISDEIYSELVYEGGHHSIATLPGMRNQTIVVNGLSKSHAMTGWRIGFTFAPKYISEQLLKVHQYNATCASSVSQAAAVEALTNGINDAEEMRLVYRDRRDYVCNRLEQMGLAVTRPSGAFYVFPSISQFGLTSWDFATRMLAESLVAVVPGSAFSQTGEGHIRISFASSMETLEEGLNRIERFVKSLNG</sequence>
<evidence type="ECO:0000256" key="3">
    <source>
        <dbReference type="ARBA" id="ARBA00022576"/>
    </source>
</evidence>
<dbReference type="EC" id="2.6.1.-" evidence="6"/>
<evidence type="ECO:0000313" key="8">
    <source>
        <dbReference type="EMBL" id="QSO49597.1"/>
    </source>
</evidence>
<dbReference type="AlphaFoldDB" id="A0A9X7W335"/>
<dbReference type="KEGG" id="afx:JZ786_00670"/>
<evidence type="ECO:0000256" key="2">
    <source>
        <dbReference type="ARBA" id="ARBA00007441"/>
    </source>
</evidence>
<feature type="domain" description="Aminotransferase class I/classII large" evidence="7">
    <location>
        <begin position="31"/>
        <end position="377"/>
    </location>
</feature>
<evidence type="ECO:0000256" key="6">
    <source>
        <dbReference type="RuleBase" id="RU000481"/>
    </source>
</evidence>
<dbReference type="GO" id="GO:0008483">
    <property type="term" value="F:transaminase activity"/>
    <property type="evidence" value="ECO:0007669"/>
    <property type="project" value="UniProtKB-KW"/>
</dbReference>
<dbReference type="PANTHER" id="PTHR46383:SF4">
    <property type="entry name" value="AMINOTRANSFERASE"/>
    <property type="match status" value="1"/>
</dbReference>
<dbReference type="InterPro" id="IPR015424">
    <property type="entry name" value="PyrdxlP-dep_Trfase"/>
</dbReference>
<dbReference type="GO" id="GO:0030170">
    <property type="term" value="F:pyridoxal phosphate binding"/>
    <property type="evidence" value="ECO:0007669"/>
    <property type="project" value="InterPro"/>
</dbReference>
<keyword evidence="9" id="KW-1185">Reference proteome</keyword>
<reference evidence="8 9" key="1">
    <citation type="submission" date="2021-02" db="EMBL/GenBank/DDBJ databases">
        <title>Alicyclobacillus curvatus sp. nov. and Alicyclobacillus mengziensis sp. nov., two acidophilic bacteria isolated from acid mine drainage.</title>
        <authorList>
            <person name="Huang Y."/>
        </authorList>
    </citation>
    <scope>NUCLEOTIDE SEQUENCE [LARGE SCALE GENOMIC DNA]</scope>
    <source>
        <strain evidence="8 9">S30H14</strain>
    </source>
</reference>
<dbReference type="InterPro" id="IPR004839">
    <property type="entry name" value="Aminotransferase_I/II_large"/>
</dbReference>
<dbReference type="PROSITE" id="PS00105">
    <property type="entry name" value="AA_TRANSFER_CLASS_1"/>
    <property type="match status" value="1"/>
</dbReference>
<protein>
    <recommendedName>
        <fullName evidence="6">Aminotransferase</fullName>
        <ecNumber evidence="6">2.6.1.-</ecNumber>
    </recommendedName>
</protein>
<keyword evidence="4 6" id="KW-0808">Transferase</keyword>
<dbReference type="Pfam" id="PF00155">
    <property type="entry name" value="Aminotran_1_2"/>
    <property type="match status" value="1"/>
</dbReference>
<accession>A0A9X7W335</accession>
<name>A0A9X7W335_9BACL</name>
<evidence type="ECO:0000256" key="4">
    <source>
        <dbReference type="ARBA" id="ARBA00022679"/>
    </source>
</evidence>
<dbReference type="Proteomes" id="UP000663505">
    <property type="component" value="Chromosome"/>
</dbReference>
<dbReference type="InterPro" id="IPR050596">
    <property type="entry name" value="AspAT/PAT-like"/>
</dbReference>
<dbReference type="InterPro" id="IPR015422">
    <property type="entry name" value="PyrdxlP-dep_Trfase_small"/>
</dbReference>
<comment type="similarity">
    <text evidence="2 6">Belongs to the class-I pyridoxal-phosphate-dependent aminotransferase family.</text>
</comment>
<dbReference type="EMBL" id="CP071182">
    <property type="protein sequence ID" value="QSO49597.1"/>
    <property type="molecule type" value="Genomic_DNA"/>
</dbReference>
<dbReference type="SUPFAM" id="SSF53383">
    <property type="entry name" value="PLP-dependent transferases"/>
    <property type="match status" value="1"/>
</dbReference>
<dbReference type="InterPro" id="IPR015421">
    <property type="entry name" value="PyrdxlP-dep_Trfase_major"/>
</dbReference>
<dbReference type="PANTHER" id="PTHR46383">
    <property type="entry name" value="ASPARTATE AMINOTRANSFERASE"/>
    <property type="match status" value="1"/>
</dbReference>
<evidence type="ECO:0000256" key="5">
    <source>
        <dbReference type="ARBA" id="ARBA00022898"/>
    </source>
</evidence>
<evidence type="ECO:0000313" key="9">
    <source>
        <dbReference type="Proteomes" id="UP000663505"/>
    </source>
</evidence>
<dbReference type="RefSeq" id="WP_206658905.1">
    <property type="nucleotide sequence ID" value="NZ_CP071182.1"/>
</dbReference>
<dbReference type="NCBIfam" id="NF005817">
    <property type="entry name" value="PRK07683.1"/>
    <property type="match status" value="1"/>
</dbReference>
<dbReference type="InterPro" id="IPR004838">
    <property type="entry name" value="NHTrfase_class1_PyrdxlP-BS"/>
</dbReference>
<evidence type="ECO:0000256" key="1">
    <source>
        <dbReference type="ARBA" id="ARBA00001933"/>
    </source>
</evidence>
<dbReference type="Gene3D" id="3.40.640.10">
    <property type="entry name" value="Type I PLP-dependent aspartate aminotransferase-like (Major domain)"/>
    <property type="match status" value="1"/>
</dbReference>
<evidence type="ECO:0000259" key="7">
    <source>
        <dbReference type="Pfam" id="PF00155"/>
    </source>
</evidence>
<keyword evidence="5" id="KW-0663">Pyridoxal phosphate</keyword>
<keyword evidence="3 6" id="KW-0032">Aminotransferase</keyword>
<gene>
    <name evidence="8" type="ORF">JZ786_00670</name>
</gene>
<dbReference type="GO" id="GO:0006520">
    <property type="term" value="P:amino acid metabolic process"/>
    <property type="evidence" value="ECO:0007669"/>
    <property type="project" value="InterPro"/>
</dbReference>
<proteinExistence type="inferred from homology"/>
<dbReference type="CDD" id="cd00609">
    <property type="entry name" value="AAT_like"/>
    <property type="match status" value="1"/>
</dbReference>
<dbReference type="Gene3D" id="3.90.1150.10">
    <property type="entry name" value="Aspartate Aminotransferase, domain 1"/>
    <property type="match status" value="1"/>
</dbReference>
<comment type="cofactor">
    <cofactor evidence="1 6">
        <name>pyridoxal 5'-phosphate</name>
        <dbReference type="ChEBI" id="CHEBI:597326"/>
    </cofactor>
</comment>
<dbReference type="FunFam" id="3.40.640.10:FF:000033">
    <property type="entry name" value="Aspartate aminotransferase"/>
    <property type="match status" value="1"/>
</dbReference>
<organism evidence="8 9">
    <name type="scientific">Alicyclobacillus mengziensis</name>
    <dbReference type="NCBI Taxonomy" id="2931921"/>
    <lineage>
        <taxon>Bacteria</taxon>
        <taxon>Bacillati</taxon>
        <taxon>Bacillota</taxon>
        <taxon>Bacilli</taxon>
        <taxon>Bacillales</taxon>
        <taxon>Alicyclobacillaceae</taxon>
        <taxon>Alicyclobacillus</taxon>
    </lineage>
</organism>